<dbReference type="EC" id="3.1.3.16" evidence="12"/>
<dbReference type="SUPFAM" id="SSF56300">
    <property type="entry name" value="Metallo-dependent phosphatases"/>
    <property type="match status" value="1"/>
</dbReference>
<dbReference type="Proteomes" id="UP000051952">
    <property type="component" value="Unassembled WGS sequence"/>
</dbReference>
<reference evidence="16" key="1">
    <citation type="submission" date="2015-09" db="EMBL/GenBank/DDBJ databases">
        <authorList>
            <consortium name="Pathogen Informatics"/>
        </authorList>
    </citation>
    <scope>NUCLEOTIDE SEQUENCE [LARGE SCALE GENOMIC DNA]</scope>
    <source>
        <strain evidence="16">Lake Konstanz</strain>
    </source>
</reference>
<evidence type="ECO:0000256" key="5">
    <source>
        <dbReference type="ARBA" id="ARBA00022801"/>
    </source>
</evidence>
<dbReference type="SMART" id="SM00156">
    <property type="entry name" value="PP2Ac"/>
    <property type="match status" value="1"/>
</dbReference>
<comment type="catalytic activity">
    <reaction evidence="11 12">
        <text>O-phospho-L-threonyl-[protein] + H2O = L-threonyl-[protein] + phosphate</text>
        <dbReference type="Rhea" id="RHEA:47004"/>
        <dbReference type="Rhea" id="RHEA-COMP:11060"/>
        <dbReference type="Rhea" id="RHEA-COMP:11605"/>
        <dbReference type="ChEBI" id="CHEBI:15377"/>
        <dbReference type="ChEBI" id="CHEBI:30013"/>
        <dbReference type="ChEBI" id="CHEBI:43474"/>
        <dbReference type="ChEBI" id="CHEBI:61977"/>
        <dbReference type="EC" id="3.1.3.16"/>
    </reaction>
</comment>
<accession>A0A0S4JDD1</accession>
<dbReference type="PANTHER" id="PTHR45673">
    <property type="entry name" value="SERINE/THREONINE-PROTEIN PHOSPHATASE 2B CATALYTIC SUBUNIT 1-RELATED"/>
    <property type="match status" value="1"/>
</dbReference>
<keyword evidence="16" id="KW-1185">Reference proteome</keyword>
<feature type="compositionally biased region" description="Polar residues" evidence="13">
    <location>
        <begin position="1"/>
        <end position="25"/>
    </location>
</feature>
<dbReference type="GO" id="GO:0097720">
    <property type="term" value="P:calcineurin-mediated signaling"/>
    <property type="evidence" value="ECO:0007669"/>
    <property type="project" value="InterPro"/>
</dbReference>
<feature type="region of interest" description="Disordered" evidence="13">
    <location>
        <begin position="1"/>
        <end position="61"/>
    </location>
</feature>
<keyword evidence="8" id="KW-0904">Protein phosphatase</keyword>
<dbReference type="GO" id="GO:0033192">
    <property type="term" value="F:calmodulin-dependent protein phosphatase activity"/>
    <property type="evidence" value="ECO:0007669"/>
    <property type="project" value="InterPro"/>
</dbReference>
<dbReference type="OrthoDB" id="5593063at2759"/>
<dbReference type="OMA" id="CMNTFDC"/>
<organism evidence="15 16">
    <name type="scientific">Bodo saltans</name>
    <name type="common">Flagellated protozoan</name>
    <dbReference type="NCBI Taxonomy" id="75058"/>
    <lineage>
        <taxon>Eukaryota</taxon>
        <taxon>Discoba</taxon>
        <taxon>Euglenozoa</taxon>
        <taxon>Kinetoplastea</taxon>
        <taxon>Metakinetoplastina</taxon>
        <taxon>Eubodonida</taxon>
        <taxon>Bodonidae</taxon>
        <taxon>Bodo</taxon>
    </lineage>
</organism>
<keyword evidence="7" id="KW-0112">Calmodulin-binding</keyword>
<dbReference type="Gene3D" id="3.60.21.10">
    <property type="match status" value="1"/>
</dbReference>
<dbReference type="InterPro" id="IPR029052">
    <property type="entry name" value="Metallo-depent_PP-like"/>
</dbReference>
<dbReference type="InterPro" id="IPR041751">
    <property type="entry name" value="MPP_PP2B"/>
</dbReference>
<gene>
    <name evidence="15" type="ORF">BSAL_13475</name>
</gene>
<dbReference type="CDD" id="cd07416">
    <property type="entry name" value="MPP_PP2B"/>
    <property type="match status" value="1"/>
</dbReference>
<comment type="catalytic activity">
    <reaction evidence="10">
        <text>O-phospho-L-seryl-[protein] + H2O = L-seryl-[protein] + phosphate</text>
        <dbReference type="Rhea" id="RHEA:20629"/>
        <dbReference type="Rhea" id="RHEA-COMP:9863"/>
        <dbReference type="Rhea" id="RHEA-COMP:11604"/>
        <dbReference type="ChEBI" id="CHEBI:15377"/>
        <dbReference type="ChEBI" id="CHEBI:29999"/>
        <dbReference type="ChEBI" id="CHEBI:43474"/>
        <dbReference type="ChEBI" id="CHEBI:83421"/>
        <dbReference type="EC" id="3.1.3.16"/>
    </reaction>
</comment>
<name>A0A0S4JDD1_BODSA</name>
<evidence type="ECO:0000256" key="10">
    <source>
        <dbReference type="ARBA" id="ARBA00047761"/>
    </source>
</evidence>
<evidence type="ECO:0000256" key="3">
    <source>
        <dbReference type="ARBA" id="ARBA00009905"/>
    </source>
</evidence>
<evidence type="ECO:0000256" key="6">
    <source>
        <dbReference type="ARBA" id="ARBA00022833"/>
    </source>
</evidence>
<evidence type="ECO:0000313" key="16">
    <source>
        <dbReference type="Proteomes" id="UP000051952"/>
    </source>
</evidence>
<evidence type="ECO:0000313" key="15">
    <source>
        <dbReference type="EMBL" id="CUG88056.1"/>
    </source>
</evidence>
<dbReference type="InterPro" id="IPR006186">
    <property type="entry name" value="Ser/Thr-sp_prot-phosphatase"/>
</dbReference>
<evidence type="ECO:0000256" key="12">
    <source>
        <dbReference type="RuleBase" id="RU004273"/>
    </source>
</evidence>
<evidence type="ECO:0000256" key="1">
    <source>
        <dbReference type="ARBA" id="ARBA00001947"/>
    </source>
</evidence>
<comment type="cofactor">
    <cofactor evidence="1">
        <name>Zn(2+)</name>
        <dbReference type="ChEBI" id="CHEBI:29105"/>
    </cofactor>
</comment>
<evidence type="ECO:0000256" key="11">
    <source>
        <dbReference type="ARBA" id="ARBA00048336"/>
    </source>
</evidence>
<evidence type="ECO:0000256" key="9">
    <source>
        <dbReference type="ARBA" id="ARBA00023004"/>
    </source>
</evidence>
<dbReference type="GO" id="GO:0005516">
    <property type="term" value="F:calmodulin binding"/>
    <property type="evidence" value="ECO:0007669"/>
    <property type="project" value="UniProtKB-KW"/>
</dbReference>
<feature type="compositionally biased region" description="Basic and acidic residues" evidence="13">
    <location>
        <begin position="52"/>
        <end position="61"/>
    </location>
</feature>
<proteinExistence type="inferred from homology"/>
<evidence type="ECO:0000259" key="14">
    <source>
        <dbReference type="PROSITE" id="PS00125"/>
    </source>
</evidence>
<evidence type="ECO:0000256" key="2">
    <source>
        <dbReference type="ARBA" id="ARBA00001965"/>
    </source>
</evidence>
<feature type="domain" description="Serine/threonine specific protein phosphatases" evidence="14">
    <location>
        <begin position="171"/>
        <end position="176"/>
    </location>
</feature>
<protein>
    <recommendedName>
        <fullName evidence="12">Serine/threonine-protein phosphatase</fullName>
        <ecNumber evidence="12">3.1.3.16</ecNumber>
    </recommendedName>
</protein>
<dbReference type="VEuPathDB" id="TriTrypDB:BSAL_13475"/>
<keyword evidence="9" id="KW-0408">Iron</keyword>
<comment type="similarity">
    <text evidence="3">Belongs to the PPP phosphatase family. PP-2B subfamily.</text>
</comment>
<keyword evidence="4" id="KW-0479">Metal-binding</keyword>
<keyword evidence="6" id="KW-0862">Zinc</keyword>
<evidence type="ECO:0000256" key="13">
    <source>
        <dbReference type="SAM" id="MobiDB-lite"/>
    </source>
</evidence>
<dbReference type="InterPro" id="IPR004843">
    <property type="entry name" value="Calcineurin-like_PHP"/>
</dbReference>
<dbReference type="EMBL" id="CYKH01001615">
    <property type="protein sequence ID" value="CUG88056.1"/>
    <property type="molecule type" value="Genomic_DNA"/>
</dbReference>
<dbReference type="PRINTS" id="PR00114">
    <property type="entry name" value="STPHPHTASE"/>
</dbReference>
<keyword evidence="5 12" id="KW-0378">Hydrolase</keyword>
<dbReference type="InterPro" id="IPR043360">
    <property type="entry name" value="PP2B"/>
</dbReference>
<comment type="cofactor">
    <cofactor evidence="2">
        <name>Fe(3+)</name>
        <dbReference type="ChEBI" id="CHEBI:29034"/>
    </cofactor>
</comment>
<dbReference type="AlphaFoldDB" id="A0A0S4JDD1"/>
<dbReference type="PROSITE" id="PS00125">
    <property type="entry name" value="SER_THR_PHOSPHATASE"/>
    <property type="match status" value="1"/>
</dbReference>
<evidence type="ECO:0000256" key="4">
    <source>
        <dbReference type="ARBA" id="ARBA00022723"/>
    </source>
</evidence>
<sequence>MPHVDPTSSHEVLQRSSGELNTSNEGLELDTSVASTQPERGLPQVRAPPSEPLDRSAVFDEDGRPRPHILCKHFRDGGVLRPEDVIEIIQSAASILRHEPNVLVLEDPITICGDVHGQYFDLMTLFELGGDPSVTQYLFLGDYVDRGCFSTEVTLYLLSLKIARPTAIWLLRGNHECRHLTSYFNFREECLHKYNEEVYDTFMACFDALPLAALLNSTFLCVHGGLSPDIKSVDDISLIDRFREPPTSGAMCDLLWADPMEDEEEQMCPDALYLHNELRGCSYVFSFAAVRQFLVDNKLAGIVRAHEAQDEGFRMFRKVEETGFPSVICVFSAPNYCDTYDNKASILEVNNKLLQIRQFHSVEHPYVLPNFMNAFTWSLPFVFDKVGDIVSLLSGCSANRPASWEDSVFIRRGGVMRAKVKAVIRFLWLRRRVGQKLSVSDRPTPTQNKR</sequence>
<evidence type="ECO:0000256" key="8">
    <source>
        <dbReference type="ARBA" id="ARBA00022912"/>
    </source>
</evidence>
<evidence type="ECO:0000256" key="7">
    <source>
        <dbReference type="ARBA" id="ARBA00022860"/>
    </source>
</evidence>
<dbReference type="Pfam" id="PF00149">
    <property type="entry name" value="Metallophos"/>
    <property type="match status" value="1"/>
</dbReference>
<dbReference type="GO" id="GO:0046872">
    <property type="term" value="F:metal ion binding"/>
    <property type="evidence" value="ECO:0007669"/>
    <property type="project" value="UniProtKB-KW"/>
</dbReference>